<name>A0A0W0ZXB4_9GAMM</name>
<dbReference type="Proteomes" id="UP000054693">
    <property type="component" value="Unassembled WGS sequence"/>
</dbReference>
<gene>
    <name evidence="2" type="ORF">Ltuc_1563</name>
</gene>
<dbReference type="PANTHER" id="PTHR35596:SF1">
    <property type="entry name" value="MICROBIAL-TYPE PARG CATALYTIC DOMAIN-CONTAINING PROTEIN"/>
    <property type="match status" value="1"/>
</dbReference>
<reference evidence="2 3" key="1">
    <citation type="submission" date="2015-11" db="EMBL/GenBank/DDBJ databases">
        <title>Genomic analysis of 38 Legionella species identifies large and diverse effector repertoires.</title>
        <authorList>
            <person name="Burstein D."/>
            <person name="Amaro F."/>
            <person name="Zusman T."/>
            <person name="Lifshitz Z."/>
            <person name="Cohen O."/>
            <person name="Gilbert J.A."/>
            <person name="Pupko T."/>
            <person name="Shuman H.A."/>
            <person name="Segal G."/>
        </authorList>
    </citation>
    <scope>NUCLEOTIDE SEQUENCE [LARGE SCALE GENOMIC DNA]</scope>
    <source>
        <strain evidence="2 3">ATCC 49180</strain>
    </source>
</reference>
<dbReference type="EMBL" id="LNZA01000001">
    <property type="protein sequence ID" value="KTD73716.1"/>
    <property type="molecule type" value="Genomic_DNA"/>
</dbReference>
<proteinExistence type="predicted"/>
<comment type="caution">
    <text evidence="2">The sequence shown here is derived from an EMBL/GenBank/DDBJ whole genome shotgun (WGS) entry which is preliminary data.</text>
</comment>
<organism evidence="2 3">
    <name type="scientific">Legionella tucsonensis</name>
    <dbReference type="NCBI Taxonomy" id="40335"/>
    <lineage>
        <taxon>Bacteria</taxon>
        <taxon>Pseudomonadati</taxon>
        <taxon>Pseudomonadota</taxon>
        <taxon>Gammaproteobacteria</taxon>
        <taxon>Legionellales</taxon>
        <taxon>Legionellaceae</taxon>
        <taxon>Legionella</taxon>
    </lineage>
</organism>
<dbReference type="Pfam" id="PF10021">
    <property type="entry name" value="PARG_cat_microb"/>
    <property type="match status" value="1"/>
</dbReference>
<dbReference type="Gene3D" id="3.40.220.10">
    <property type="entry name" value="Leucine Aminopeptidase, subunit E, domain 1"/>
    <property type="match status" value="1"/>
</dbReference>
<dbReference type="PATRIC" id="fig|40335.7.peg.1657"/>
<evidence type="ECO:0000313" key="2">
    <source>
        <dbReference type="EMBL" id="KTD73716.1"/>
    </source>
</evidence>
<dbReference type="InterPro" id="IPR043472">
    <property type="entry name" value="Macro_dom-like"/>
</dbReference>
<evidence type="ECO:0000313" key="3">
    <source>
        <dbReference type="Proteomes" id="UP000054693"/>
    </source>
</evidence>
<protein>
    <recommendedName>
        <fullName evidence="1">Microbial-type PARG catalytic domain-containing protein</fullName>
    </recommendedName>
</protein>
<keyword evidence="3" id="KW-1185">Reference proteome</keyword>
<dbReference type="InterPro" id="IPR019261">
    <property type="entry name" value="PARG_cat_microbial"/>
</dbReference>
<feature type="domain" description="Microbial-type PARG catalytic" evidence="1">
    <location>
        <begin position="73"/>
        <end position="153"/>
    </location>
</feature>
<sequence>MRALRELHHRMKPYHFSKIKDVHLSQKPGFLWGTLSGDRWRHKSMGVTLDHITDPEMFHELESHAFNNLRSWQKEKEAPPQKVEVVHQDFGDTALEMTKKHGKVYPVLNMANSLFPGGAALEGGSAQEENMWHRSSCARSLLSEGIYYDEARKYFLYDENTRKLLRGQEKMSPDELESLSRRLGIKTPKAYKVFMDEQPQICFRGPEILVPTNSDEFTSKQFIADSTLSYAFLPKEKIFPFYEIRAAAPELVGKEIDLGNQDFLGKYTSDLRRRIGAQLDTLILKGKTDAILGAWGCGSFKNKPDIVARIYREEIEKRAKHFQHIVFPIIDTQQEANYPVFKEYLDGLKLGNLAGKLSFNTKVPTLANTYSMYAPGHKKSETTAKDAPKNPSCSLF</sequence>
<evidence type="ECO:0000259" key="1">
    <source>
        <dbReference type="Pfam" id="PF10021"/>
    </source>
</evidence>
<dbReference type="PANTHER" id="PTHR35596">
    <property type="entry name" value="DUF2263 DOMAIN-CONTAINING PROTEIN"/>
    <property type="match status" value="1"/>
</dbReference>
<accession>A0A0W0ZXB4</accession>
<dbReference type="RefSeq" id="WP_065236213.1">
    <property type="nucleotide sequence ID" value="NZ_CAAAIP010000008.1"/>
</dbReference>
<dbReference type="STRING" id="40335.Ltuc_1563"/>
<dbReference type="AlphaFoldDB" id="A0A0W0ZXB4"/>
<dbReference type="OrthoDB" id="9806181at2"/>